<reference evidence="1" key="2">
    <citation type="journal article" date="2021" name="PeerJ">
        <title>Extensive microbial diversity within the chicken gut microbiome revealed by metagenomics and culture.</title>
        <authorList>
            <person name="Gilroy R."/>
            <person name="Ravi A."/>
            <person name="Getino M."/>
            <person name="Pursley I."/>
            <person name="Horton D.L."/>
            <person name="Alikhan N.F."/>
            <person name="Baker D."/>
            <person name="Gharbi K."/>
            <person name="Hall N."/>
            <person name="Watson M."/>
            <person name="Adriaenssens E.M."/>
            <person name="Foster-Nyarko E."/>
            <person name="Jarju S."/>
            <person name="Secka A."/>
            <person name="Antonio M."/>
            <person name="Oren A."/>
            <person name="Chaudhuri R.R."/>
            <person name="La Ragione R."/>
            <person name="Hildebrand F."/>
            <person name="Pallen M.J."/>
        </authorList>
    </citation>
    <scope>NUCLEOTIDE SEQUENCE</scope>
    <source>
        <strain evidence="1">CHK157-1446</strain>
    </source>
</reference>
<comment type="caution">
    <text evidence="1">The sequence shown here is derived from an EMBL/GenBank/DDBJ whole genome shotgun (WGS) entry which is preliminary data.</text>
</comment>
<dbReference type="EMBL" id="DVIR01000030">
    <property type="protein sequence ID" value="HIS24381.1"/>
    <property type="molecule type" value="Genomic_DNA"/>
</dbReference>
<dbReference type="AlphaFoldDB" id="A0A9D1EMX4"/>
<evidence type="ECO:0000313" key="2">
    <source>
        <dbReference type="Proteomes" id="UP000823982"/>
    </source>
</evidence>
<reference evidence="1" key="1">
    <citation type="submission" date="2020-10" db="EMBL/GenBank/DDBJ databases">
        <authorList>
            <person name="Gilroy R."/>
        </authorList>
    </citation>
    <scope>NUCLEOTIDE SEQUENCE</scope>
    <source>
        <strain evidence="1">CHK157-1446</strain>
    </source>
</reference>
<protein>
    <submittedName>
        <fullName evidence="1">Uncharacterized protein</fullName>
    </submittedName>
</protein>
<dbReference type="Proteomes" id="UP000823982">
    <property type="component" value="Unassembled WGS sequence"/>
</dbReference>
<organism evidence="1 2">
    <name type="scientific">Candidatus Faeciplasma gallinarum</name>
    <dbReference type="NCBI Taxonomy" id="2840799"/>
    <lineage>
        <taxon>Bacteria</taxon>
        <taxon>Bacillati</taxon>
        <taxon>Bacillota</taxon>
        <taxon>Clostridia</taxon>
        <taxon>Eubacteriales</taxon>
        <taxon>Oscillospiraceae</taxon>
        <taxon>Oscillospiraceae incertae sedis</taxon>
        <taxon>Candidatus Faeciplasma</taxon>
    </lineage>
</organism>
<accession>A0A9D1EMX4</accession>
<name>A0A9D1EMX4_9FIRM</name>
<sequence length="193" mass="21985">MGKYDNYSFKKGIEKAQRRLNRLLRRKRCDPEKLEKAKKDFENAKLFESCQIFRGFLSDAPGKNIMFSDDNRVIWMLGHVIPYDDLASYSIYGTGKTITQTTTRARGVFSRAYIGHAIAGDVGAILGAATAPVETTTYDTGMYEGFTLYLYSKSGKNDAGVNVPRLYYKEGDKLPKKWRELLQKLKDIINKKI</sequence>
<evidence type="ECO:0000313" key="1">
    <source>
        <dbReference type="EMBL" id="HIS24381.1"/>
    </source>
</evidence>
<proteinExistence type="predicted"/>
<gene>
    <name evidence="1" type="ORF">IAD01_03145</name>
</gene>